<evidence type="ECO:0000256" key="1">
    <source>
        <dbReference type="SAM" id="MobiDB-lite"/>
    </source>
</evidence>
<dbReference type="EMBL" id="BSDI01000001">
    <property type="protein sequence ID" value="GLH94810.1"/>
    <property type="molecule type" value="Genomic_DNA"/>
</dbReference>
<protein>
    <submittedName>
        <fullName evidence="2">Uncharacterized protein</fullName>
    </submittedName>
</protein>
<comment type="caution">
    <text evidence="2">The sequence shown here is derived from an EMBL/GenBank/DDBJ whole genome shotgun (WGS) entry which is preliminary data.</text>
</comment>
<sequence>MDPVHKRQVDDKVSGGAPLLPEDVAFLGESDDLSWLGRLAHTRRTARYANRVTFVIGGEAPAGETPAPGTSPAESLKAFALARLSAADDAHVVASLAVHGAPLAQLALNFGADDLVCPADADRDDVLNLIWDAGLQPVERTPDHTVITEHPPPTPLADRRKTPQNIWT</sequence>
<feature type="region of interest" description="Disordered" evidence="1">
    <location>
        <begin position="143"/>
        <end position="168"/>
    </location>
</feature>
<evidence type="ECO:0000313" key="3">
    <source>
        <dbReference type="Proteomes" id="UP001144280"/>
    </source>
</evidence>
<dbReference type="RefSeq" id="WP_281891638.1">
    <property type="nucleotide sequence ID" value="NZ_BSDI01000001.1"/>
</dbReference>
<accession>A0ABQ5QJV7</accession>
<gene>
    <name evidence="2" type="ORF">Pa4123_00820</name>
</gene>
<name>A0ABQ5QJV7_9ACTN</name>
<proteinExistence type="predicted"/>
<keyword evidence="3" id="KW-1185">Reference proteome</keyword>
<reference evidence="2" key="1">
    <citation type="submission" date="2022-12" db="EMBL/GenBank/DDBJ databases">
        <title>New Phytohabitans aurantiacus sp. RD004123 nov., an actinomycete isolated from soil.</title>
        <authorList>
            <person name="Triningsih D.W."/>
            <person name="Harunari E."/>
            <person name="Igarashi Y."/>
        </authorList>
    </citation>
    <scope>NUCLEOTIDE SEQUENCE</scope>
    <source>
        <strain evidence="2">RD004123</strain>
    </source>
</reference>
<evidence type="ECO:0000313" key="2">
    <source>
        <dbReference type="EMBL" id="GLH94810.1"/>
    </source>
</evidence>
<organism evidence="2 3">
    <name type="scientific">Phytohabitans aurantiacus</name>
    <dbReference type="NCBI Taxonomy" id="3016789"/>
    <lineage>
        <taxon>Bacteria</taxon>
        <taxon>Bacillati</taxon>
        <taxon>Actinomycetota</taxon>
        <taxon>Actinomycetes</taxon>
        <taxon>Micromonosporales</taxon>
        <taxon>Micromonosporaceae</taxon>
    </lineage>
</organism>
<dbReference type="Proteomes" id="UP001144280">
    <property type="component" value="Unassembled WGS sequence"/>
</dbReference>